<sequence>MVSRVEVVVAAMQVFERGLGVDTTHHNVVLRFGVDVHARERDEVLQGRFGPEAEIISCGEIGSPEHVLALLAKHGGTVVDWSPPTTRWETANPLCEELERISVPIMRPVFVSGDFDGYMEWPRGGRV</sequence>
<reference evidence="1 2" key="1">
    <citation type="journal article" date="2016" name="Nat. Commun.">
        <title>Thousands of microbial genomes shed light on interconnected biogeochemical processes in an aquifer system.</title>
        <authorList>
            <person name="Anantharaman K."/>
            <person name="Brown C.T."/>
            <person name="Hug L.A."/>
            <person name="Sharon I."/>
            <person name="Castelle C.J."/>
            <person name="Probst A.J."/>
            <person name="Thomas B.C."/>
            <person name="Singh A."/>
            <person name="Wilkins M.J."/>
            <person name="Karaoz U."/>
            <person name="Brodie E.L."/>
            <person name="Williams K.H."/>
            <person name="Hubbard S.S."/>
            <person name="Banfield J.F."/>
        </authorList>
    </citation>
    <scope>NUCLEOTIDE SEQUENCE [LARGE SCALE GENOMIC DNA]</scope>
</reference>
<protein>
    <submittedName>
        <fullName evidence="1">Uncharacterized protein</fullName>
    </submittedName>
</protein>
<dbReference type="EMBL" id="MHJA01000006">
    <property type="protein sequence ID" value="OGY61582.1"/>
    <property type="molecule type" value="Genomic_DNA"/>
</dbReference>
<organism evidence="1 2">
    <name type="scientific">Candidatus Colwellbacteria bacterium RIFCSPLOWO2_02_FULL_45_11</name>
    <dbReference type="NCBI Taxonomy" id="1797692"/>
    <lineage>
        <taxon>Bacteria</taxon>
        <taxon>Candidatus Colwelliibacteriota</taxon>
    </lineage>
</organism>
<evidence type="ECO:0000313" key="2">
    <source>
        <dbReference type="Proteomes" id="UP000176544"/>
    </source>
</evidence>
<evidence type="ECO:0000313" key="1">
    <source>
        <dbReference type="EMBL" id="OGY61582.1"/>
    </source>
</evidence>
<accession>A0A1G1ZAA9</accession>
<comment type="caution">
    <text evidence="1">The sequence shown here is derived from an EMBL/GenBank/DDBJ whole genome shotgun (WGS) entry which is preliminary data.</text>
</comment>
<dbReference type="STRING" id="1797692.A3I33_00480"/>
<gene>
    <name evidence="1" type="ORF">A3I33_00480</name>
</gene>
<proteinExistence type="predicted"/>
<dbReference type="Proteomes" id="UP000176544">
    <property type="component" value="Unassembled WGS sequence"/>
</dbReference>
<dbReference type="AlphaFoldDB" id="A0A1G1ZAA9"/>
<name>A0A1G1ZAA9_9BACT</name>